<evidence type="ECO:0000256" key="1">
    <source>
        <dbReference type="ARBA" id="ARBA00000822"/>
    </source>
</evidence>
<evidence type="ECO:0000313" key="10">
    <source>
        <dbReference type="Proteomes" id="UP000032809"/>
    </source>
</evidence>
<dbReference type="InterPro" id="IPR029070">
    <property type="entry name" value="Chitinase_insertion_sf"/>
</dbReference>
<sequence length="387" mass="44259">MVLAVSLLSFSENLSNTKENITLEDKDYKIIAYLPCWVGKDWIAEDIQGDKLTHLYLAFARINNEFKISNHDVRIPGVPDTVSSQTIIDSIWEEVRRVQKKYPDLKIIVAVGGWGADGFSDMAATKATREIFVDSVVEYLKKYNLDGIDIDWEYPVDGGGGTIEARKEDKENFTEVIKLLRKKLGEDKEISFCTNVSGWFLDVIEWEEVVPLVNSINVMGYDYQGPWSENTAHHSNLYINPQDPVAHWGLSSDAAIKRFINRGIPAEKLVLGFPAYGREFHGAQPGENGDGLFQKYQDTIWPGGSIPYTILKQYYVNKNNFKRFWDDDAKVPYLYDGETFITYEDPQSVAEKARYVKEMDLGGIMYWEYVDDIENDLLNSAYETLKK</sequence>
<keyword evidence="4" id="KW-0146">Chitin degradation</keyword>
<name>A0A0C7P3D2_DEFTU</name>
<evidence type="ECO:0000256" key="7">
    <source>
        <dbReference type="RuleBase" id="RU004453"/>
    </source>
</evidence>
<gene>
    <name evidence="9" type="primary">chiA</name>
    <name evidence="9" type="ORF">DTL3_1090</name>
</gene>
<dbReference type="Gene3D" id="3.20.20.80">
    <property type="entry name" value="Glycosidases"/>
    <property type="match status" value="1"/>
</dbReference>
<keyword evidence="5 6" id="KW-0326">Glycosidase</keyword>
<dbReference type="EC" id="3.2.1.14" evidence="2"/>
<dbReference type="PROSITE" id="PS51910">
    <property type="entry name" value="GH18_2"/>
    <property type="match status" value="1"/>
</dbReference>
<dbReference type="GO" id="GO:0005975">
    <property type="term" value="P:carbohydrate metabolic process"/>
    <property type="evidence" value="ECO:0007669"/>
    <property type="project" value="InterPro"/>
</dbReference>
<evidence type="ECO:0000256" key="4">
    <source>
        <dbReference type="ARBA" id="ARBA00023024"/>
    </source>
</evidence>
<dbReference type="SUPFAM" id="SSF54556">
    <property type="entry name" value="Chitinase insertion domain"/>
    <property type="match status" value="1"/>
</dbReference>
<evidence type="ECO:0000259" key="8">
    <source>
        <dbReference type="PROSITE" id="PS51910"/>
    </source>
</evidence>
<dbReference type="SMART" id="SM00636">
    <property type="entry name" value="Glyco_18"/>
    <property type="match status" value="1"/>
</dbReference>
<reference evidence="10" key="1">
    <citation type="submission" date="2014-11" db="EMBL/GenBank/DDBJ databases">
        <authorList>
            <person name="Wibberg D."/>
        </authorList>
    </citation>
    <scope>NUCLEOTIDE SEQUENCE [LARGE SCALE GENOMIC DNA]</scope>
    <source>
        <strain evidence="10">L3</strain>
    </source>
</reference>
<evidence type="ECO:0000313" key="9">
    <source>
        <dbReference type="EMBL" id="CEP78394.1"/>
    </source>
</evidence>
<dbReference type="InterPro" id="IPR011583">
    <property type="entry name" value="Chitinase_II/V-like_cat"/>
</dbReference>
<dbReference type="PATRIC" id="fig|1006576.9.peg.1089"/>
<keyword evidence="4" id="KW-0624">Polysaccharide degradation</keyword>
<comment type="catalytic activity">
    <reaction evidence="1">
        <text>Random endo-hydrolysis of N-acetyl-beta-D-glucosaminide (1-&gt;4)-beta-linkages in chitin and chitodextrins.</text>
        <dbReference type="EC" id="3.2.1.14"/>
    </reaction>
</comment>
<dbReference type="InterPro" id="IPR001223">
    <property type="entry name" value="Glyco_hydro18_cat"/>
</dbReference>
<evidence type="ECO:0000256" key="2">
    <source>
        <dbReference type="ARBA" id="ARBA00012729"/>
    </source>
</evidence>
<dbReference type="Gene3D" id="3.10.50.10">
    <property type="match status" value="1"/>
</dbReference>
<dbReference type="PANTHER" id="PTHR11177:SF317">
    <property type="entry name" value="CHITINASE 12-RELATED"/>
    <property type="match status" value="1"/>
</dbReference>
<dbReference type="GO" id="GO:0008843">
    <property type="term" value="F:endochitinase activity"/>
    <property type="evidence" value="ECO:0007669"/>
    <property type="project" value="UniProtKB-EC"/>
</dbReference>
<feature type="domain" description="GH18" evidence="8">
    <location>
        <begin position="28"/>
        <end position="387"/>
    </location>
</feature>
<organism evidence="9 10">
    <name type="scientific">Defluviitoga tunisiensis</name>
    <dbReference type="NCBI Taxonomy" id="1006576"/>
    <lineage>
        <taxon>Bacteria</taxon>
        <taxon>Thermotogati</taxon>
        <taxon>Thermotogota</taxon>
        <taxon>Thermotogae</taxon>
        <taxon>Petrotogales</taxon>
        <taxon>Petrotogaceae</taxon>
        <taxon>Defluviitoga</taxon>
    </lineage>
</organism>
<protein>
    <recommendedName>
        <fullName evidence="2">chitinase</fullName>
        <ecNumber evidence="2">3.2.1.14</ecNumber>
    </recommendedName>
</protein>
<dbReference type="PROSITE" id="PS01095">
    <property type="entry name" value="GH18_1"/>
    <property type="match status" value="1"/>
</dbReference>
<keyword evidence="3 6" id="KW-0378">Hydrolase</keyword>
<dbReference type="GO" id="GO:0006032">
    <property type="term" value="P:chitin catabolic process"/>
    <property type="evidence" value="ECO:0007669"/>
    <property type="project" value="UniProtKB-KW"/>
</dbReference>
<dbReference type="PANTHER" id="PTHR11177">
    <property type="entry name" value="CHITINASE"/>
    <property type="match status" value="1"/>
</dbReference>
<dbReference type="Pfam" id="PF00704">
    <property type="entry name" value="Glyco_hydro_18"/>
    <property type="match status" value="1"/>
</dbReference>
<evidence type="ECO:0000256" key="5">
    <source>
        <dbReference type="ARBA" id="ARBA00023295"/>
    </source>
</evidence>
<dbReference type="CDD" id="cd06548">
    <property type="entry name" value="GH18_chitinase"/>
    <property type="match status" value="1"/>
</dbReference>
<dbReference type="Proteomes" id="UP000032809">
    <property type="component" value="Chromosome I"/>
</dbReference>
<dbReference type="KEGG" id="dtn:DTL3_1090"/>
<dbReference type="HOGENOM" id="CLU_002833_14_2_0"/>
<accession>A0A0C7P3D2</accession>
<dbReference type="InterPro" id="IPR001579">
    <property type="entry name" value="Glyco_hydro_18_chit_AS"/>
</dbReference>
<dbReference type="STRING" id="1006576.DTL3_1090"/>
<dbReference type="SUPFAM" id="SSF51445">
    <property type="entry name" value="(Trans)glycosidases"/>
    <property type="match status" value="1"/>
</dbReference>
<dbReference type="InterPro" id="IPR050314">
    <property type="entry name" value="Glycosyl_Hydrlase_18"/>
</dbReference>
<keyword evidence="4" id="KW-0119">Carbohydrate metabolism</keyword>
<evidence type="ECO:0000256" key="6">
    <source>
        <dbReference type="RuleBase" id="RU000489"/>
    </source>
</evidence>
<dbReference type="EMBL" id="LN824141">
    <property type="protein sequence ID" value="CEP78394.1"/>
    <property type="molecule type" value="Genomic_DNA"/>
</dbReference>
<dbReference type="GO" id="GO:0008061">
    <property type="term" value="F:chitin binding"/>
    <property type="evidence" value="ECO:0007669"/>
    <property type="project" value="InterPro"/>
</dbReference>
<keyword evidence="10" id="KW-1185">Reference proteome</keyword>
<dbReference type="AlphaFoldDB" id="A0A0C7P3D2"/>
<dbReference type="InterPro" id="IPR017853">
    <property type="entry name" value="GH"/>
</dbReference>
<proteinExistence type="inferred from homology"/>
<evidence type="ECO:0000256" key="3">
    <source>
        <dbReference type="ARBA" id="ARBA00022801"/>
    </source>
</evidence>
<comment type="similarity">
    <text evidence="7">Belongs to the glycosyl hydrolase 18 family.</text>
</comment>